<dbReference type="AlphaFoldDB" id="A0A2S6GJZ7"/>
<dbReference type="OrthoDB" id="3775353at2"/>
<dbReference type="RefSeq" id="WP_104480967.1">
    <property type="nucleotide sequence ID" value="NZ_CP154825.1"/>
</dbReference>
<dbReference type="SUPFAM" id="SSF52540">
    <property type="entry name" value="P-loop containing nucleoside triphosphate hydrolases"/>
    <property type="match status" value="1"/>
</dbReference>
<dbReference type="EMBL" id="PTIX01000013">
    <property type="protein sequence ID" value="PPK65523.1"/>
    <property type="molecule type" value="Genomic_DNA"/>
</dbReference>
<accession>A0A2S6GJZ7</accession>
<proteinExistence type="predicted"/>
<sequence>MEVMAEQVAVTGAHGPLLAPTSLRVRAGEVAVVAGEPNDGHTAFGLALTGRITPSGGTISPTAAHLREHAVLVDAPAVTAPEPNLRVADVLAEELALSGARFRRVRVTRLLDEHGLAPRTRFEDVAPAARIALLTGLAAERPGAELLVLDTPDRHTSDPEDWLPTALAQAREGRAVVVLCGTATALRLPLTPARLGESDQPAPLESGL</sequence>
<evidence type="ECO:0008006" key="3">
    <source>
        <dbReference type="Google" id="ProtNLM"/>
    </source>
</evidence>
<keyword evidence="2" id="KW-1185">Reference proteome</keyword>
<dbReference type="InterPro" id="IPR027417">
    <property type="entry name" value="P-loop_NTPase"/>
</dbReference>
<protein>
    <recommendedName>
        <fullName evidence="3">ABC transporter family protein</fullName>
    </recommendedName>
</protein>
<dbReference type="Gene3D" id="3.40.50.300">
    <property type="entry name" value="P-loop containing nucleotide triphosphate hydrolases"/>
    <property type="match status" value="1"/>
</dbReference>
<name>A0A2S6GJZ7_9PSEU</name>
<evidence type="ECO:0000313" key="1">
    <source>
        <dbReference type="EMBL" id="PPK65523.1"/>
    </source>
</evidence>
<dbReference type="Proteomes" id="UP000239203">
    <property type="component" value="Unassembled WGS sequence"/>
</dbReference>
<comment type="caution">
    <text evidence="1">The sequence shown here is derived from an EMBL/GenBank/DDBJ whole genome shotgun (WGS) entry which is preliminary data.</text>
</comment>
<gene>
    <name evidence="1" type="ORF">CLV40_1136</name>
</gene>
<reference evidence="1 2" key="1">
    <citation type="submission" date="2018-02" db="EMBL/GenBank/DDBJ databases">
        <title>Genomic Encyclopedia of Archaeal and Bacterial Type Strains, Phase II (KMG-II): from individual species to whole genera.</title>
        <authorList>
            <person name="Goeker M."/>
        </authorList>
    </citation>
    <scope>NUCLEOTIDE SEQUENCE [LARGE SCALE GENOMIC DNA]</scope>
    <source>
        <strain evidence="1 2">YU 961-1</strain>
    </source>
</reference>
<organism evidence="1 2">
    <name type="scientific">Actinokineospora auranticolor</name>
    <dbReference type="NCBI Taxonomy" id="155976"/>
    <lineage>
        <taxon>Bacteria</taxon>
        <taxon>Bacillati</taxon>
        <taxon>Actinomycetota</taxon>
        <taxon>Actinomycetes</taxon>
        <taxon>Pseudonocardiales</taxon>
        <taxon>Pseudonocardiaceae</taxon>
        <taxon>Actinokineospora</taxon>
    </lineage>
</organism>
<evidence type="ECO:0000313" key="2">
    <source>
        <dbReference type="Proteomes" id="UP000239203"/>
    </source>
</evidence>